<comment type="caution">
    <text evidence="6">Lacks conserved residue(s) required for the propagation of feature annotation.</text>
</comment>
<keyword evidence="4 6" id="KW-1133">Transmembrane helix</keyword>
<protein>
    <recommendedName>
        <fullName evidence="6">SURF1-like protein</fullName>
    </recommendedName>
</protein>
<dbReference type="PANTHER" id="PTHR23427">
    <property type="entry name" value="SURFEIT LOCUS PROTEIN"/>
    <property type="match status" value="1"/>
</dbReference>
<comment type="similarity">
    <text evidence="2 6">Belongs to the SURF1 family.</text>
</comment>
<evidence type="ECO:0000256" key="7">
    <source>
        <dbReference type="SAM" id="MobiDB-lite"/>
    </source>
</evidence>
<dbReference type="GO" id="GO:0005886">
    <property type="term" value="C:plasma membrane"/>
    <property type="evidence" value="ECO:0007669"/>
    <property type="project" value="UniProtKB-SubCell"/>
</dbReference>
<keyword evidence="3 6" id="KW-0812">Transmembrane</keyword>
<proteinExistence type="inferred from homology"/>
<accession>A0A3G8H3Z6</accession>
<dbReference type="EMBL" id="CP033969">
    <property type="protein sequence ID" value="AZG15243.1"/>
    <property type="molecule type" value="Genomic_DNA"/>
</dbReference>
<sequence length="254" mass="26946">MVAALVVIAVTCALGNWQLRRGHEKTDRAARLATLAAQAPMALRAGQADAGALVDRRVVARGTFEAAHTVLLDNRPHGNGTDSRAGFLVLTPLRLADGGHVLVLRGWLPRDAQDRTRIAPFATPAGEVSVAGIALAAVPRVYSLGQAPSAEAGRKIRQNIDLAAFGGEIGAPLLPVVVQQATDTGDGLARDWAPADLGADRHFGYAAQWFGLAGLTVVLVAVLGWRRARREDRQDEPQAGRQNDAGPTNRMIER</sequence>
<dbReference type="InterPro" id="IPR045214">
    <property type="entry name" value="Surf1/Surf4"/>
</dbReference>
<evidence type="ECO:0000313" key="9">
    <source>
        <dbReference type="Proteomes" id="UP000270411"/>
    </source>
</evidence>
<evidence type="ECO:0000256" key="1">
    <source>
        <dbReference type="ARBA" id="ARBA00004370"/>
    </source>
</evidence>
<evidence type="ECO:0000256" key="3">
    <source>
        <dbReference type="ARBA" id="ARBA00022692"/>
    </source>
</evidence>
<evidence type="ECO:0000256" key="5">
    <source>
        <dbReference type="ARBA" id="ARBA00023136"/>
    </source>
</evidence>
<organism evidence="8 9">
    <name type="scientific">Cupriavidus pauculus</name>
    <dbReference type="NCBI Taxonomy" id="82633"/>
    <lineage>
        <taxon>Bacteria</taxon>
        <taxon>Pseudomonadati</taxon>
        <taxon>Pseudomonadota</taxon>
        <taxon>Betaproteobacteria</taxon>
        <taxon>Burkholderiales</taxon>
        <taxon>Burkholderiaceae</taxon>
        <taxon>Cupriavidus</taxon>
    </lineage>
</organism>
<keyword evidence="5 6" id="KW-0472">Membrane</keyword>
<dbReference type="Pfam" id="PF02104">
    <property type="entry name" value="SURF1"/>
    <property type="match status" value="1"/>
</dbReference>
<keyword evidence="6" id="KW-1003">Cell membrane</keyword>
<evidence type="ECO:0000256" key="4">
    <source>
        <dbReference type="ARBA" id="ARBA00022989"/>
    </source>
</evidence>
<name>A0A3G8H3Z6_9BURK</name>
<dbReference type="OrthoDB" id="9789940at2"/>
<evidence type="ECO:0000313" key="8">
    <source>
        <dbReference type="EMBL" id="AZG15243.1"/>
    </source>
</evidence>
<feature type="region of interest" description="Disordered" evidence="7">
    <location>
        <begin position="230"/>
        <end position="254"/>
    </location>
</feature>
<evidence type="ECO:0000256" key="2">
    <source>
        <dbReference type="ARBA" id="ARBA00007165"/>
    </source>
</evidence>
<gene>
    <name evidence="8" type="ORF">EHF44_04045</name>
</gene>
<dbReference type="AlphaFoldDB" id="A0A3G8H3Z6"/>
<dbReference type="PROSITE" id="PS50895">
    <property type="entry name" value="SURF1"/>
    <property type="match status" value="1"/>
</dbReference>
<dbReference type="KEGG" id="cpau:EHF44_04045"/>
<evidence type="ECO:0000256" key="6">
    <source>
        <dbReference type="RuleBase" id="RU363076"/>
    </source>
</evidence>
<feature type="transmembrane region" description="Helical" evidence="6">
    <location>
        <begin position="206"/>
        <end position="225"/>
    </location>
</feature>
<dbReference type="PANTHER" id="PTHR23427:SF2">
    <property type="entry name" value="SURFEIT LOCUS PROTEIN 1"/>
    <property type="match status" value="1"/>
</dbReference>
<comment type="subcellular location">
    <subcellularLocation>
        <location evidence="6">Cell membrane</location>
        <topology evidence="6">Multi-pass membrane protein</topology>
    </subcellularLocation>
    <subcellularLocation>
        <location evidence="1">Membrane</location>
    </subcellularLocation>
</comment>
<reference evidence="9" key="1">
    <citation type="submission" date="2018-11" db="EMBL/GenBank/DDBJ databases">
        <title>FDA dAtabase for Regulatory Grade micrObial Sequences (FDA-ARGOS): Supporting development and validation of Infectious Disease Dx tests.</title>
        <authorList>
            <person name="Goldberg B."/>
            <person name="Campos J."/>
            <person name="Tallon L."/>
            <person name="Sadzewicz L."/>
            <person name="Zhao X."/>
            <person name="Vavikolanu K."/>
            <person name="Mehta A."/>
            <person name="Aluvathingal J."/>
            <person name="Nadendla S."/>
            <person name="Geyer C."/>
            <person name="Nandy P."/>
            <person name="Yan Y."/>
            <person name="Sichtig H."/>
        </authorList>
    </citation>
    <scope>NUCLEOTIDE SEQUENCE [LARGE SCALE GENOMIC DNA]</scope>
    <source>
        <strain evidence="9">FDAARGOS_614</strain>
    </source>
</reference>
<dbReference type="InterPro" id="IPR002994">
    <property type="entry name" value="Surf1/Shy1"/>
</dbReference>
<dbReference type="Proteomes" id="UP000270411">
    <property type="component" value="Chromosome 1"/>
</dbReference>
<dbReference type="CDD" id="cd06662">
    <property type="entry name" value="SURF1"/>
    <property type="match status" value="1"/>
</dbReference>